<dbReference type="Pfam" id="PF00549">
    <property type="entry name" value="Ligase_CoA"/>
    <property type="match status" value="1"/>
</dbReference>
<keyword evidence="10" id="KW-1185">Reference proteome</keyword>
<comment type="catalytic activity">
    <reaction evidence="6">
        <text>succinate + ATP + CoA = succinyl-CoA + ADP + phosphate</text>
        <dbReference type="Rhea" id="RHEA:17661"/>
        <dbReference type="ChEBI" id="CHEBI:30031"/>
        <dbReference type="ChEBI" id="CHEBI:30616"/>
        <dbReference type="ChEBI" id="CHEBI:43474"/>
        <dbReference type="ChEBI" id="CHEBI:57287"/>
        <dbReference type="ChEBI" id="CHEBI:57292"/>
        <dbReference type="ChEBI" id="CHEBI:456216"/>
        <dbReference type="EC" id="6.2.1.5"/>
    </reaction>
</comment>
<evidence type="ECO:0000256" key="4">
    <source>
        <dbReference type="ARBA" id="ARBA00022741"/>
    </source>
</evidence>
<reference evidence="9 10" key="1">
    <citation type="journal article" date="2013" name="Int. J. Syst. Evol. Microbiol.">
        <title>Roseomonas aerophila sp. nov., isolated from air.</title>
        <authorList>
            <person name="Kim S.J."/>
            <person name="Weon H.Y."/>
            <person name="Ahn J.H."/>
            <person name="Hong S.B."/>
            <person name="Seok S.J."/>
            <person name="Whang K.S."/>
            <person name="Kwon S.W."/>
        </authorList>
    </citation>
    <scope>NUCLEOTIDE SEQUENCE [LARGE SCALE GENOMIC DNA]</scope>
    <source>
        <strain evidence="9 10">NBRC 108923</strain>
    </source>
</reference>
<keyword evidence="3 6" id="KW-0479">Metal-binding</keyword>
<feature type="binding site" evidence="6">
    <location>
        <position position="111"/>
    </location>
    <ligand>
        <name>ATP</name>
        <dbReference type="ChEBI" id="CHEBI:30616"/>
    </ligand>
</feature>
<evidence type="ECO:0000259" key="8">
    <source>
        <dbReference type="PROSITE" id="PS50975"/>
    </source>
</evidence>
<dbReference type="SUPFAM" id="SSF52210">
    <property type="entry name" value="Succinyl-CoA synthetase domains"/>
    <property type="match status" value="1"/>
</dbReference>
<dbReference type="PANTHER" id="PTHR11815:SF10">
    <property type="entry name" value="SUCCINATE--COA LIGASE [GDP-FORMING] SUBUNIT BETA, MITOCHONDRIAL"/>
    <property type="match status" value="1"/>
</dbReference>
<dbReference type="Gene3D" id="3.40.50.261">
    <property type="entry name" value="Succinyl-CoA synthetase domains"/>
    <property type="match status" value="1"/>
</dbReference>
<evidence type="ECO:0000256" key="7">
    <source>
        <dbReference type="PROSITE-ProRule" id="PRU00409"/>
    </source>
</evidence>
<feature type="binding site" evidence="6">
    <location>
        <position position="208"/>
    </location>
    <ligand>
        <name>Mg(2+)</name>
        <dbReference type="ChEBI" id="CHEBI:18420"/>
    </ligand>
</feature>
<accession>A0ABR7RKT5</accession>
<feature type="binding site" evidence="6">
    <location>
        <position position="222"/>
    </location>
    <ligand>
        <name>Mg(2+)</name>
        <dbReference type="ChEBI" id="CHEBI:18420"/>
    </ligand>
</feature>
<evidence type="ECO:0000256" key="1">
    <source>
        <dbReference type="ARBA" id="ARBA00022532"/>
    </source>
</evidence>
<feature type="binding site" evidence="6">
    <location>
        <begin position="53"/>
        <end position="55"/>
    </location>
    <ligand>
        <name>ATP</name>
        <dbReference type="ChEBI" id="CHEBI:30616"/>
    </ligand>
</feature>
<protein>
    <recommendedName>
        <fullName evidence="6">Succinate--CoA ligase [ADP-forming] subunit beta</fullName>
        <ecNumber evidence="6">6.2.1.5</ecNumber>
    </recommendedName>
    <alternativeName>
        <fullName evidence="6">Succinyl-CoA synthetase subunit beta</fullName>
        <shortName evidence="6">SCS-beta</shortName>
    </alternativeName>
</protein>
<keyword evidence="1 6" id="KW-0816">Tricarboxylic acid cycle</keyword>
<feature type="binding site" evidence="6">
    <location>
        <position position="108"/>
    </location>
    <ligand>
        <name>ATP</name>
        <dbReference type="ChEBI" id="CHEBI:30616"/>
    </ligand>
</feature>
<dbReference type="Proteomes" id="UP000626026">
    <property type="component" value="Unassembled WGS sequence"/>
</dbReference>
<feature type="domain" description="ATP-grasp" evidence="8">
    <location>
        <begin position="9"/>
        <end position="236"/>
    </location>
</feature>
<evidence type="ECO:0000313" key="9">
    <source>
        <dbReference type="EMBL" id="MBC9206919.1"/>
    </source>
</evidence>
<keyword evidence="6 7" id="KW-0067">ATP-binding</keyword>
<dbReference type="RefSeq" id="WP_187784090.1">
    <property type="nucleotide sequence ID" value="NZ_JACTVA010000011.1"/>
</dbReference>
<comment type="subunit">
    <text evidence="6">Heterotetramer of two alpha and two beta subunits.</text>
</comment>
<comment type="caution">
    <text evidence="9">The sequence shown here is derived from an EMBL/GenBank/DDBJ whole genome shotgun (WGS) entry which is preliminary data.</text>
</comment>
<dbReference type="InterPro" id="IPR005809">
    <property type="entry name" value="Succ_CoA_ligase-like_bsu"/>
</dbReference>
<proteinExistence type="inferred from homology"/>
<dbReference type="HAMAP" id="MF_00558">
    <property type="entry name" value="Succ_CoA_beta"/>
    <property type="match status" value="1"/>
</dbReference>
<keyword evidence="4 6" id="KW-0547">Nucleotide-binding</keyword>
<feature type="binding site" evidence="6">
    <location>
        <position position="46"/>
    </location>
    <ligand>
        <name>ATP</name>
        <dbReference type="ChEBI" id="CHEBI:30616"/>
    </ligand>
</feature>
<comment type="pathway">
    <text evidence="6">Carbohydrate metabolism; tricarboxylic acid cycle; succinate from succinyl-CoA (ligase route): step 1/1.</text>
</comment>
<dbReference type="Pfam" id="PF08442">
    <property type="entry name" value="ATP-grasp_2"/>
    <property type="match status" value="1"/>
</dbReference>
<dbReference type="PIRSF" id="PIRSF001554">
    <property type="entry name" value="SucCS_beta"/>
    <property type="match status" value="1"/>
</dbReference>
<keyword evidence="2 6" id="KW-0436">Ligase</keyword>
<dbReference type="Gene3D" id="3.30.1490.20">
    <property type="entry name" value="ATP-grasp fold, A domain"/>
    <property type="match status" value="1"/>
</dbReference>
<dbReference type="EMBL" id="JACTVA010000011">
    <property type="protein sequence ID" value="MBC9206919.1"/>
    <property type="molecule type" value="Genomic_DNA"/>
</dbReference>
<sequence>MNIHEYQGKELLKRYGVAVLEGHVAWNAAEAEEAAKKLPGPVYVVKSQIHAGGRGAGRFKEDPNGKGGVRVVKSVADVKAAAEAMIGKTLVTKQTGEAGKQVSRVYVEDGCDIKRELYLSLLVDRDTSRIVIMASTEGGMEIEEVAENHPEKILKAVVDPASGVSGFHARKLAFGLGLEGKQVASFTKFVLALYKAFIELDCAIVEINPLVVTGAGDIVALDAKVSFDDSALFRHKDLEALRDDSEMDPKELEAVKNDLNYVALDGEIGCMVNGAGLAMATMDIIKLYGSSPANFLDVGGTATAERVTEAFRIITSDSNVKALLVNIFGGIAKCDMIANGIVEAAKTLTLSVPLVVRLEGTNVDLGKKILAESGLAIIPADNLADAAEKVVAAVKGAK</sequence>
<feature type="binding site" evidence="6">
    <location>
        <begin position="330"/>
        <end position="332"/>
    </location>
    <ligand>
        <name>substrate</name>
        <note>ligand shared with subunit alpha</note>
    </ligand>
</feature>
<dbReference type="InterPro" id="IPR013815">
    <property type="entry name" value="ATP_grasp_subdomain_1"/>
</dbReference>
<dbReference type="SUPFAM" id="SSF56059">
    <property type="entry name" value="Glutathione synthetase ATP-binding domain-like"/>
    <property type="match status" value="1"/>
</dbReference>
<evidence type="ECO:0000256" key="3">
    <source>
        <dbReference type="ARBA" id="ARBA00022723"/>
    </source>
</evidence>
<dbReference type="NCBIfam" id="NF001913">
    <property type="entry name" value="PRK00696.1"/>
    <property type="match status" value="1"/>
</dbReference>
<keyword evidence="5 6" id="KW-0460">Magnesium</keyword>
<gene>
    <name evidence="6 9" type="primary">sucC</name>
    <name evidence="9" type="ORF">IBL26_08745</name>
</gene>
<comment type="function">
    <text evidence="6">Succinyl-CoA synthetase functions in the citric acid cycle (TCA), coupling the hydrolysis of succinyl-CoA to the synthesis of either ATP or GTP and thus represents the only step of substrate-level phosphorylation in the TCA. The beta subunit provides nucleotide specificity of the enzyme and binds the substrate succinate, while the binding sites for coenzyme A and phosphate are found in the alpha subunit.</text>
</comment>
<organism evidence="9 10">
    <name type="scientific">Teichococcus aerophilus</name>
    <dbReference type="NCBI Taxonomy" id="1224513"/>
    <lineage>
        <taxon>Bacteria</taxon>
        <taxon>Pseudomonadati</taxon>
        <taxon>Pseudomonadota</taxon>
        <taxon>Alphaproteobacteria</taxon>
        <taxon>Acetobacterales</taxon>
        <taxon>Roseomonadaceae</taxon>
        <taxon>Roseomonas</taxon>
    </lineage>
</organism>
<comment type="catalytic activity">
    <reaction evidence="6">
        <text>GTP + succinate + CoA = succinyl-CoA + GDP + phosphate</text>
        <dbReference type="Rhea" id="RHEA:22120"/>
        <dbReference type="ChEBI" id="CHEBI:30031"/>
        <dbReference type="ChEBI" id="CHEBI:37565"/>
        <dbReference type="ChEBI" id="CHEBI:43474"/>
        <dbReference type="ChEBI" id="CHEBI:57287"/>
        <dbReference type="ChEBI" id="CHEBI:57292"/>
        <dbReference type="ChEBI" id="CHEBI:58189"/>
    </reaction>
</comment>
<dbReference type="InterPro" id="IPR011761">
    <property type="entry name" value="ATP-grasp"/>
</dbReference>
<dbReference type="PROSITE" id="PS50975">
    <property type="entry name" value="ATP_GRASP"/>
    <property type="match status" value="1"/>
</dbReference>
<dbReference type="InterPro" id="IPR016102">
    <property type="entry name" value="Succinyl-CoA_synth-like"/>
</dbReference>
<dbReference type="NCBIfam" id="TIGR01016">
    <property type="entry name" value="sucCoAbeta"/>
    <property type="match status" value="1"/>
</dbReference>
<comment type="similarity">
    <text evidence="6">Belongs to the succinate/malate CoA ligase beta subunit family.</text>
</comment>
<evidence type="ECO:0000256" key="2">
    <source>
        <dbReference type="ARBA" id="ARBA00022598"/>
    </source>
</evidence>
<dbReference type="GO" id="GO:0004775">
    <property type="term" value="F:succinate-CoA ligase (ADP-forming) activity"/>
    <property type="evidence" value="ECO:0007669"/>
    <property type="project" value="UniProtKB-EC"/>
</dbReference>
<dbReference type="InterPro" id="IPR005811">
    <property type="entry name" value="SUCC_ACL_C"/>
</dbReference>
<evidence type="ECO:0000256" key="6">
    <source>
        <dbReference type="HAMAP-Rule" id="MF_00558"/>
    </source>
</evidence>
<dbReference type="PANTHER" id="PTHR11815">
    <property type="entry name" value="SUCCINYL-COA SYNTHETASE BETA CHAIN"/>
    <property type="match status" value="1"/>
</dbReference>
<feature type="binding site" evidence="6">
    <location>
        <position position="273"/>
    </location>
    <ligand>
        <name>substrate</name>
        <note>ligand shared with subunit alpha</note>
    </ligand>
</feature>
<comment type="cofactor">
    <cofactor evidence="6">
        <name>Mg(2+)</name>
        <dbReference type="ChEBI" id="CHEBI:18420"/>
    </cofactor>
    <text evidence="6">Binds 1 Mg(2+) ion per subunit.</text>
</comment>
<dbReference type="Gene3D" id="3.30.470.20">
    <property type="entry name" value="ATP-grasp fold, B domain"/>
    <property type="match status" value="1"/>
</dbReference>
<name>A0ABR7RKT5_9PROT</name>
<evidence type="ECO:0000256" key="5">
    <source>
        <dbReference type="ARBA" id="ARBA00022842"/>
    </source>
</evidence>
<dbReference type="EC" id="6.2.1.5" evidence="6"/>
<dbReference type="InterPro" id="IPR013650">
    <property type="entry name" value="ATP-grasp_succ-CoA_synth-type"/>
</dbReference>
<feature type="binding site" evidence="6">
    <location>
        <position position="116"/>
    </location>
    <ligand>
        <name>ATP</name>
        <dbReference type="ChEBI" id="CHEBI:30616"/>
    </ligand>
</feature>
<evidence type="ECO:0000313" key="10">
    <source>
        <dbReference type="Proteomes" id="UP000626026"/>
    </source>
</evidence>